<dbReference type="Proteomes" id="UP001054837">
    <property type="component" value="Unassembled WGS sequence"/>
</dbReference>
<dbReference type="EMBL" id="BPLQ01002605">
    <property type="protein sequence ID" value="GIX94364.1"/>
    <property type="molecule type" value="Genomic_DNA"/>
</dbReference>
<gene>
    <name evidence="1" type="ORF">CDAR_561901</name>
</gene>
<reference evidence="1 2" key="1">
    <citation type="submission" date="2021-06" db="EMBL/GenBank/DDBJ databases">
        <title>Caerostris darwini draft genome.</title>
        <authorList>
            <person name="Kono N."/>
            <person name="Arakawa K."/>
        </authorList>
    </citation>
    <scope>NUCLEOTIDE SEQUENCE [LARGE SCALE GENOMIC DNA]</scope>
</reference>
<evidence type="ECO:0000313" key="2">
    <source>
        <dbReference type="Proteomes" id="UP001054837"/>
    </source>
</evidence>
<evidence type="ECO:0000313" key="1">
    <source>
        <dbReference type="EMBL" id="GIX94364.1"/>
    </source>
</evidence>
<keyword evidence="2" id="KW-1185">Reference proteome</keyword>
<accession>A0AAV4PEM9</accession>
<organism evidence="1 2">
    <name type="scientific">Caerostris darwini</name>
    <dbReference type="NCBI Taxonomy" id="1538125"/>
    <lineage>
        <taxon>Eukaryota</taxon>
        <taxon>Metazoa</taxon>
        <taxon>Ecdysozoa</taxon>
        <taxon>Arthropoda</taxon>
        <taxon>Chelicerata</taxon>
        <taxon>Arachnida</taxon>
        <taxon>Araneae</taxon>
        <taxon>Araneomorphae</taxon>
        <taxon>Entelegynae</taxon>
        <taxon>Araneoidea</taxon>
        <taxon>Araneidae</taxon>
        <taxon>Caerostris</taxon>
    </lineage>
</organism>
<sequence>MYNELLRENTTYFKKAIIKAAKQPSYEEAIRNNQSTIIITPKEREQPINEIRTNIQKELKGSTEISNIKKVLISKNNQIIIKTTNTDQATKLKNSIHQNQHLAKIINARTPQKKKLKVIIYGILEDSSEQDIIKSIEIALDKESQNTKLVKTSIDKNERRHAIVILQSQDAKKLITIGRVFINLLSSTV</sequence>
<dbReference type="AlphaFoldDB" id="A0AAV4PEM9"/>
<proteinExistence type="predicted"/>
<name>A0AAV4PEM9_9ARAC</name>
<comment type="caution">
    <text evidence="1">The sequence shown here is derived from an EMBL/GenBank/DDBJ whole genome shotgun (WGS) entry which is preliminary data.</text>
</comment>
<protein>
    <submittedName>
        <fullName evidence="1">Uncharacterized protein</fullName>
    </submittedName>
</protein>